<feature type="region of interest" description="Disordered" evidence="1">
    <location>
        <begin position="1842"/>
        <end position="1901"/>
    </location>
</feature>
<feature type="compositionally biased region" description="Basic and acidic residues" evidence="1">
    <location>
        <begin position="1879"/>
        <end position="1890"/>
    </location>
</feature>
<reference evidence="2" key="1">
    <citation type="submission" date="2023-10" db="EMBL/GenBank/DDBJ databases">
        <title>Fecal carriage and genetic characteristics of carbapenem-resistant Enterobacterales among healthy adults from four provinces of China.</title>
        <authorList>
            <person name="Li Y."/>
            <person name="Zhang R."/>
        </authorList>
    </citation>
    <scope>NUCLEOTIDE SEQUENCE</scope>
    <source>
        <strain evidence="2">HN-136</strain>
    </source>
</reference>
<feature type="compositionally biased region" description="Basic and acidic residues" evidence="1">
    <location>
        <begin position="1842"/>
        <end position="1854"/>
    </location>
</feature>
<evidence type="ECO:0000256" key="1">
    <source>
        <dbReference type="SAM" id="MobiDB-lite"/>
    </source>
</evidence>
<dbReference type="Proteomes" id="UP001278087">
    <property type="component" value="Unassembled WGS sequence"/>
</dbReference>
<feature type="compositionally biased region" description="Polar residues" evidence="1">
    <location>
        <begin position="1858"/>
        <end position="1868"/>
    </location>
</feature>
<evidence type="ECO:0000313" key="2">
    <source>
        <dbReference type="EMBL" id="MDW2758648.1"/>
    </source>
</evidence>
<name>A0AAP5XTR8_CITFR</name>
<proteinExistence type="predicted"/>
<protein>
    <submittedName>
        <fullName evidence="2">Uncharacterized protein</fullName>
    </submittedName>
</protein>
<comment type="caution">
    <text evidence="2">The sequence shown here is derived from an EMBL/GenBank/DDBJ whole genome shotgun (WGS) entry which is preliminary data.</text>
</comment>
<dbReference type="RefSeq" id="WP_264363931.1">
    <property type="nucleotide sequence ID" value="NZ_CP119048.1"/>
</dbReference>
<evidence type="ECO:0000313" key="3">
    <source>
        <dbReference type="Proteomes" id="UP001278087"/>
    </source>
</evidence>
<accession>A0AAP5XTR8</accession>
<gene>
    <name evidence="2" type="ORF">RYZ67_09170</name>
</gene>
<dbReference type="EMBL" id="JAWPBU010000007">
    <property type="protein sequence ID" value="MDW2758648.1"/>
    <property type="molecule type" value="Genomic_DNA"/>
</dbReference>
<sequence length="1901" mass="214114">MSEIYLLNAGSQCRAVPEVQNSIPKQLHRNKTVDNFRDNIQSVSNLSGQKLSRAETCHTIRRLSDCRPKSEATATINVPLKSQVSVMGTLTLDSGSGDGKGTLNLHVPAKHVGNALVHYSLVEKDDGTTFARTLDRKERMTLIAESATDSKGNKLISTKGIQYNGKIISWDNIIAWQEPEAKYSTFDKPNNIANLKLFIREKSQNIILNENNALPLGVLYGKESLETHFPTLLDTSKYSQENKLSEYVKSLVHEFGSGVPARVISIGIDADVKEFFGKDKLYHLQNNIDSMFHYSNGKNIEALQQSKRHADSQALTRSTAKKNYAKGIDALCTDWSAKTMKGWTDKYKLRCAAIENVIKKGWVENISQSDAEKYLPTIYSSDKFKNYIDTVYAESGYLSALSTMVNSNDFSNIQDVKVLSSRSENIKKAISKLEDLASLNPKKIKSELKRKEKELLNHLEDNGITDDDAKTLEYGQEIGKLARQLNLLKNKAYRKEIISLKIELKNITEAEPEPGSMASMVAVCLKNNNVENEFSQKGINTLRELRDSKISGLHELKNKYERESSRQQIAWLDNHIESFAVKDAIKDFSVVRSYYHDLSPKDKVLFLQQESAMAWDKYASYSSKEHTSGNRELARKYHHLAITRESQLKYLLSSIEIMVDIKGAAFTFSSHALREISTLNDDKLTSVNEMALSHHQNKESKEQCRATEKQAKRVNEFLKWVSDLPQNAKTNATVGQPSQPEANEHIVDTQTTEAVVNQASEPDLFIDMLPSEEEVEQSSESGAEDPLFELLATDAVVGQATEPVEKDLFIDMLSNEEEMGRASESVEDALIVGLNSGKETIVSNTSTVSTGSTVPVEPNTPEFKITFNNEVYTLKNVNALEEMARKTSDRAEKKEMLKEIERQKSIFKKISIPYDGVEFTEKGMCVTKLEKQGDAEHKKFLKVEVKYFYDSNGKLDELATEYKPISGNGDLKIPGVNGKIYTIPGCIYKKYERGLAASHFYEYFKQVEEAKTTRSSHEGFIEYIDSLINENRFDYIRSMTPSELDDFREQVGGISQQKLIDSTTSKIESYFKPQIAENENNPGQENIISINSGNRIPIINSETKGLDPRLMTIVNKFPGVFEEYKNNGNNFSSKVISEFCKSNESEVRNILAENYIELKSEGGIFLRFMADLLFVASRVDSGAPYLLKDESTVQIKSLLSPDVEGFRSNGLTSIKFKNGVDLPLNELFVKKRYSGADVTIDVKNKFNYPIINETTSFKDKFMWQEEVKTSVNNSRVLLDVVVPTGRIAQEVIKNDDISEVNIESQLYKYDLSILEKMGVDKTQFVEVINNFRLKNSGLLEVYQDEKYNCDNSDGNSYFDFKMIETNSDFKKKFNQFFGEKYSDPSLGSISAFGDNEISDDLSDVARPRDYLDDMIDALVQDDNVSLPKTGTDKPTAAVSVESMLSPVSENISQELPLRTLAPSQSLQENNVIGKTMSGREIRRLQESSRSRVNNSNEIYIQKNEKVVENSQNTDKIKRHDESVISTDGVHQSQKVKETVNAPSSDLTPEKSLSIGTNLKLLIGDNGKYSFSPDIPKGSVQSIDGLQSWRVSSLQNKVDSVAFMELYHDQFVDKVLNSDLKDEILTQALIRYVKININESASKYINKHKNKTDIFKVASYKLTPSKSIKAIAPNFNRKEKIDAMANILKSKAEYLLHSNEFANVIHDMEVPSDKKNSLVNIKASYEDFLSMYRRMLVGPGGLIPDEGLAYRIYNGCLQVVRIKDNAITSTSYSLSEGTKPKELFIPNLVTTNMTIETHDATVLSTFLDAKVTPMTDPAFIKELSMDKLMSDMLELAKKQEHDRIDTQLDDNDPHVLEPSLSNENETASVQPADDLLQSKTPERGLSRKELNRLYSNRPVLAQ</sequence>
<organism evidence="2 3">
    <name type="scientific">Citrobacter freundii</name>
    <dbReference type="NCBI Taxonomy" id="546"/>
    <lineage>
        <taxon>Bacteria</taxon>
        <taxon>Pseudomonadati</taxon>
        <taxon>Pseudomonadota</taxon>
        <taxon>Gammaproteobacteria</taxon>
        <taxon>Enterobacterales</taxon>
        <taxon>Enterobacteriaceae</taxon>
        <taxon>Citrobacter</taxon>
        <taxon>Citrobacter freundii complex</taxon>
    </lineage>
</organism>
<feature type="region of interest" description="Disordered" evidence="1">
    <location>
        <begin position="1524"/>
        <end position="1548"/>
    </location>
</feature>